<dbReference type="Pfam" id="PF00392">
    <property type="entry name" value="GntR"/>
    <property type="match status" value="1"/>
</dbReference>
<evidence type="ECO:0000256" key="2">
    <source>
        <dbReference type="ARBA" id="ARBA00023125"/>
    </source>
</evidence>
<dbReference type="SUPFAM" id="SSF46785">
    <property type="entry name" value="Winged helix' DNA-binding domain"/>
    <property type="match status" value="1"/>
</dbReference>
<dbReference type="GO" id="GO:0003700">
    <property type="term" value="F:DNA-binding transcription factor activity"/>
    <property type="evidence" value="ECO:0007669"/>
    <property type="project" value="InterPro"/>
</dbReference>
<reference evidence="5" key="1">
    <citation type="submission" date="2023-04" db="EMBL/GenBank/DDBJ databases">
        <title>Complete genome sequence of Temperatibacter marinus.</title>
        <authorList>
            <person name="Rong J.-C."/>
            <person name="Yi M.-L."/>
            <person name="Zhao Q."/>
        </authorList>
    </citation>
    <scope>NUCLEOTIDE SEQUENCE</scope>
    <source>
        <strain evidence="5">NBRC 110045</strain>
    </source>
</reference>
<dbReference type="PANTHER" id="PTHR43537:SF5">
    <property type="entry name" value="UXU OPERON TRANSCRIPTIONAL REGULATOR"/>
    <property type="match status" value="1"/>
</dbReference>
<keyword evidence="1" id="KW-0805">Transcription regulation</keyword>
<dbReference type="InterPro" id="IPR008920">
    <property type="entry name" value="TF_FadR/GntR_C"/>
</dbReference>
<dbReference type="PRINTS" id="PR00035">
    <property type="entry name" value="HTHGNTR"/>
</dbReference>
<dbReference type="PANTHER" id="PTHR43537">
    <property type="entry name" value="TRANSCRIPTIONAL REGULATOR, GNTR FAMILY"/>
    <property type="match status" value="1"/>
</dbReference>
<dbReference type="AlphaFoldDB" id="A0AA52HA47"/>
<dbReference type="SMART" id="SM00345">
    <property type="entry name" value="HTH_GNTR"/>
    <property type="match status" value="1"/>
</dbReference>
<keyword evidence="2" id="KW-0238">DNA-binding</keyword>
<dbReference type="EMBL" id="CP123872">
    <property type="protein sequence ID" value="WND03861.1"/>
    <property type="molecule type" value="Genomic_DNA"/>
</dbReference>
<dbReference type="PROSITE" id="PS50949">
    <property type="entry name" value="HTH_GNTR"/>
    <property type="match status" value="1"/>
</dbReference>
<keyword evidence="3" id="KW-0804">Transcription</keyword>
<feature type="domain" description="HTH gntR-type" evidence="4">
    <location>
        <begin position="4"/>
        <end position="72"/>
    </location>
</feature>
<dbReference type="SUPFAM" id="SSF48008">
    <property type="entry name" value="GntR ligand-binding domain-like"/>
    <property type="match status" value="1"/>
</dbReference>
<evidence type="ECO:0000313" key="5">
    <source>
        <dbReference type="EMBL" id="WND03861.1"/>
    </source>
</evidence>
<dbReference type="KEGG" id="tmk:QGN29_05680"/>
<dbReference type="GO" id="GO:0003677">
    <property type="term" value="F:DNA binding"/>
    <property type="evidence" value="ECO:0007669"/>
    <property type="project" value="UniProtKB-KW"/>
</dbReference>
<evidence type="ECO:0000313" key="6">
    <source>
        <dbReference type="Proteomes" id="UP001268683"/>
    </source>
</evidence>
<dbReference type="RefSeq" id="WP_310799726.1">
    <property type="nucleotide sequence ID" value="NZ_CP123872.1"/>
</dbReference>
<dbReference type="CDD" id="cd07377">
    <property type="entry name" value="WHTH_GntR"/>
    <property type="match status" value="1"/>
</dbReference>
<dbReference type="InterPro" id="IPR036388">
    <property type="entry name" value="WH-like_DNA-bd_sf"/>
</dbReference>
<sequence length="250" mass="28264">MTEKRLYQKIADAILSLIEERKLTPGSRLPGERELAEQFGVSRVIIREAEIALETRGYIEVRTGSGAYVIEQNGKGQAEYLPEVSPFELTEARTLFEGEAAALAAPIISEEDLNKLEASIFAMSEEQPHNGLSGDEADREFHMTIARASKNPAVIHMVELLWKLRAKGRATQSVYKRVCEEDTAYRESEHEHILQALRERDPMKARAAMRQHFNRLLDAMLVATEQEAVEKIKEQVSASRERFTIARNLG</sequence>
<dbReference type="InterPro" id="IPR000524">
    <property type="entry name" value="Tscrpt_reg_HTH_GntR"/>
</dbReference>
<protein>
    <submittedName>
        <fullName evidence="5">FadR/GntR family transcriptional regulator</fullName>
    </submittedName>
</protein>
<gene>
    <name evidence="5" type="ORF">QGN29_05680</name>
</gene>
<keyword evidence="6" id="KW-1185">Reference proteome</keyword>
<organism evidence="5 6">
    <name type="scientific">Temperatibacter marinus</name>
    <dbReference type="NCBI Taxonomy" id="1456591"/>
    <lineage>
        <taxon>Bacteria</taxon>
        <taxon>Pseudomonadati</taxon>
        <taxon>Pseudomonadota</taxon>
        <taxon>Alphaproteobacteria</taxon>
        <taxon>Kordiimonadales</taxon>
        <taxon>Temperatibacteraceae</taxon>
        <taxon>Temperatibacter</taxon>
    </lineage>
</organism>
<dbReference type="SMART" id="SM00895">
    <property type="entry name" value="FCD"/>
    <property type="match status" value="1"/>
</dbReference>
<dbReference type="InterPro" id="IPR011711">
    <property type="entry name" value="GntR_C"/>
</dbReference>
<evidence type="ECO:0000256" key="1">
    <source>
        <dbReference type="ARBA" id="ARBA00023015"/>
    </source>
</evidence>
<dbReference type="Pfam" id="PF07729">
    <property type="entry name" value="FCD"/>
    <property type="match status" value="1"/>
</dbReference>
<evidence type="ECO:0000256" key="3">
    <source>
        <dbReference type="ARBA" id="ARBA00023163"/>
    </source>
</evidence>
<proteinExistence type="predicted"/>
<dbReference type="Gene3D" id="1.20.120.530">
    <property type="entry name" value="GntR ligand-binding domain-like"/>
    <property type="match status" value="1"/>
</dbReference>
<accession>A0AA52HA47</accession>
<dbReference type="Proteomes" id="UP001268683">
    <property type="component" value="Chromosome"/>
</dbReference>
<dbReference type="InterPro" id="IPR036390">
    <property type="entry name" value="WH_DNA-bd_sf"/>
</dbReference>
<dbReference type="Gene3D" id="1.10.10.10">
    <property type="entry name" value="Winged helix-like DNA-binding domain superfamily/Winged helix DNA-binding domain"/>
    <property type="match status" value="1"/>
</dbReference>
<evidence type="ECO:0000259" key="4">
    <source>
        <dbReference type="PROSITE" id="PS50949"/>
    </source>
</evidence>
<name>A0AA52HA47_9PROT</name>